<organism evidence="1 2">
    <name type="scientific">Sedimentibacter hydroxybenzoicus DSM 7310</name>
    <dbReference type="NCBI Taxonomy" id="1123245"/>
    <lineage>
        <taxon>Bacteria</taxon>
        <taxon>Bacillati</taxon>
        <taxon>Bacillota</taxon>
        <taxon>Tissierellia</taxon>
        <taxon>Sedimentibacter</taxon>
    </lineage>
</organism>
<keyword evidence="2" id="KW-1185">Reference proteome</keyword>
<proteinExistence type="predicted"/>
<evidence type="ECO:0000313" key="1">
    <source>
        <dbReference type="EMBL" id="NYB73432.1"/>
    </source>
</evidence>
<gene>
    <name evidence="1" type="ORF">HZF24_04690</name>
</gene>
<dbReference type="EMBL" id="JACBNQ010000002">
    <property type="protein sequence ID" value="NYB73432.1"/>
    <property type="molecule type" value="Genomic_DNA"/>
</dbReference>
<accession>A0A974GVI7</accession>
<protein>
    <submittedName>
        <fullName evidence="1">Uncharacterized protein</fullName>
    </submittedName>
</protein>
<reference evidence="1" key="1">
    <citation type="submission" date="2020-07" db="EMBL/GenBank/DDBJ databases">
        <title>Genomic analysis of a strain of Sedimentibacter Hydroxybenzoicus DSM7310.</title>
        <authorList>
            <person name="Ma S."/>
        </authorList>
    </citation>
    <scope>NUCLEOTIDE SEQUENCE</scope>
    <source>
        <strain evidence="1">DSM 7310</strain>
    </source>
</reference>
<name>A0A974GVI7_SEDHY</name>
<comment type="caution">
    <text evidence="1">The sequence shown here is derived from an EMBL/GenBank/DDBJ whole genome shotgun (WGS) entry which is preliminary data.</text>
</comment>
<sequence>MNNNEIIGKVHNSMYQKTGVAIASGAFYKQWGDKKFPHTKQLRFSKSGKEDIEKAYATHYIDTAKVSELKNQ</sequence>
<dbReference type="RefSeq" id="WP_179237108.1">
    <property type="nucleotide sequence ID" value="NZ_JACBNQ010000002.1"/>
</dbReference>
<dbReference type="Proteomes" id="UP000611629">
    <property type="component" value="Unassembled WGS sequence"/>
</dbReference>
<dbReference type="AlphaFoldDB" id="A0A974GVI7"/>
<evidence type="ECO:0000313" key="2">
    <source>
        <dbReference type="Proteomes" id="UP000611629"/>
    </source>
</evidence>